<dbReference type="InParanoid" id="A0A409YNX7"/>
<evidence type="ECO:0000256" key="1">
    <source>
        <dbReference type="ARBA" id="ARBA00022737"/>
    </source>
</evidence>
<gene>
    <name evidence="3" type="ORF">CVT24_011834</name>
</gene>
<dbReference type="FunCoup" id="A0A409YNX7">
    <property type="interactions" value="28"/>
</dbReference>
<feature type="repeat" description="RCC1" evidence="2">
    <location>
        <begin position="2"/>
        <end position="53"/>
    </location>
</feature>
<dbReference type="InterPro" id="IPR051210">
    <property type="entry name" value="Ub_ligase/GEF_domain"/>
</dbReference>
<dbReference type="AlphaFoldDB" id="A0A409YNX7"/>
<dbReference type="PANTHER" id="PTHR22870:SF408">
    <property type="entry name" value="OS09G0560450 PROTEIN"/>
    <property type="match status" value="1"/>
</dbReference>
<feature type="repeat" description="RCC1" evidence="2">
    <location>
        <begin position="315"/>
        <end position="371"/>
    </location>
</feature>
<comment type="caution">
    <text evidence="3">The sequence shown here is derived from an EMBL/GenBank/DDBJ whole genome shotgun (WGS) entry which is preliminary data.</text>
</comment>
<dbReference type="InterPro" id="IPR000408">
    <property type="entry name" value="Reg_chr_condens"/>
</dbReference>
<reference evidence="3 4" key="1">
    <citation type="journal article" date="2018" name="Evol. Lett.">
        <title>Horizontal gene cluster transfer increased hallucinogenic mushroom diversity.</title>
        <authorList>
            <person name="Reynolds H.T."/>
            <person name="Vijayakumar V."/>
            <person name="Gluck-Thaler E."/>
            <person name="Korotkin H.B."/>
            <person name="Matheny P.B."/>
            <person name="Slot J.C."/>
        </authorList>
    </citation>
    <scope>NUCLEOTIDE SEQUENCE [LARGE SCALE GENOMIC DNA]</scope>
    <source>
        <strain evidence="3 4">2629</strain>
    </source>
</reference>
<dbReference type="PANTHER" id="PTHR22870">
    <property type="entry name" value="REGULATOR OF CHROMOSOME CONDENSATION"/>
    <property type="match status" value="1"/>
</dbReference>
<dbReference type="Pfam" id="PF00415">
    <property type="entry name" value="RCC1"/>
    <property type="match status" value="1"/>
</dbReference>
<dbReference type="PROSITE" id="PS50012">
    <property type="entry name" value="RCC1_3"/>
    <property type="match status" value="3"/>
</dbReference>
<dbReference type="STRING" id="181874.A0A409YNX7"/>
<feature type="repeat" description="RCC1" evidence="2">
    <location>
        <begin position="207"/>
        <end position="270"/>
    </location>
</feature>
<dbReference type="PRINTS" id="PR00633">
    <property type="entry name" value="RCCNDNSATION"/>
</dbReference>
<dbReference type="InterPro" id="IPR009091">
    <property type="entry name" value="RCC1/BLIP-II"/>
</dbReference>
<dbReference type="Proteomes" id="UP000284842">
    <property type="component" value="Unassembled WGS sequence"/>
</dbReference>
<dbReference type="EMBL" id="NHTK01000902">
    <property type="protein sequence ID" value="PPR04712.1"/>
    <property type="molecule type" value="Genomic_DNA"/>
</dbReference>
<sequence>MQALLSTGSNARGQLASGDFEDLNKFSAGDAPKNVTVLSIATGSNHTLILSESSTDAGIQRQLWGAGDGSRGQLGPGYKEEQLRDGRLGQTQFRQISLPLEALGLRNYSPKLIAATWETSYLVLTMDGTHDIILSMGSNDFGDLGIGKTGVIKDPGLHVVSLSHLASRKGISLETGTFCVKQVATGQRHVIFLIHAVDPHSPPRKQEVLVGWGSARHGQLGQNIVSPGSSLPLYVPLPALVSLPPDALSQNETIEMMALGIQHSLFLTSSGHLISLGSNRKGQLNLALHPPPGRILSIGSTWNGTYAVVAEGDELSLYSSGSNTHGQLGQGYIGQQGSGVGTVTFSRRLDAHKSSVQIACGTEHVLALVTEYQSDDHLDHELWVWGWNEHGNLGTGTTSDTSTPIRIWSSTQNGRPDLLMNGIQCIKGLWAGSGTSWIACQLIQQHGDAH</sequence>
<dbReference type="SUPFAM" id="SSF50985">
    <property type="entry name" value="RCC1/BLIP-II"/>
    <property type="match status" value="1"/>
</dbReference>
<name>A0A409YNX7_9AGAR</name>
<accession>A0A409YNX7</accession>
<keyword evidence="4" id="KW-1185">Reference proteome</keyword>
<proteinExistence type="predicted"/>
<organism evidence="3 4">
    <name type="scientific">Panaeolus cyanescens</name>
    <dbReference type="NCBI Taxonomy" id="181874"/>
    <lineage>
        <taxon>Eukaryota</taxon>
        <taxon>Fungi</taxon>
        <taxon>Dikarya</taxon>
        <taxon>Basidiomycota</taxon>
        <taxon>Agaricomycotina</taxon>
        <taxon>Agaricomycetes</taxon>
        <taxon>Agaricomycetidae</taxon>
        <taxon>Agaricales</taxon>
        <taxon>Agaricineae</taxon>
        <taxon>Galeropsidaceae</taxon>
        <taxon>Panaeolus</taxon>
    </lineage>
</organism>
<evidence type="ECO:0000313" key="3">
    <source>
        <dbReference type="EMBL" id="PPR04712.1"/>
    </source>
</evidence>
<keyword evidence="1" id="KW-0677">Repeat</keyword>
<evidence type="ECO:0000256" key="2">
    <source>
        <dbReference type="PROSITE-ProRule" id="PRU00235"/>
    </source>
</evidence>
<evidence type="ECO:0000313" key="4">
    <source>
        <dbReference type="Proteomes" id="UP000284842"/>
    </source>
</evidence>
<dbReference type="OrthoDB" id="5370059at2759"/>
<protein>
    <submittedName>
        <fullName evidence="3">Uncharacterized protein</fullName>
    </submittedName>
</protein>
<dbReference type="Gene3D" id="2.130.10.30">
    <property type="entry name" value="Regulator of chromosome condensation 1/beta-lactamase-inhibitor protein II"/>
    <property type="match status" value="2"/>
</dbReference>